<protein>
    <submittedName>
        <fullName evidence="3">Uncharacterized protein</fullName>
    </submittedName>
</protein>
<proteinExistence type="predicted"/>
<gene>
    <name evidence="3" type="ORF">BV898_09448</name>
</gene>
<dbReference type="EMBL" id="MTYJ01000074">
    <property type="protein sequence ID" value="OQV16458.1"/>
    <property type="molecule type" value="Genomic_DNA"/>
</dbReference>
<keyword evidence="2" id="KW-1133">Transmembrane helix</keyword>
<feature type="transmembrane region" description="Helical" evidence="2">
    <location>
        <begin position="79"/>
        <end position="98"/>
    </location>
</feature>
<evidence type="ECO:0000256" key="1">
    <source>
        <dbReference type="SAM" id="MobiDB-lite"/>
    </source>
</evidence>
<keyword evidence="2" id="KW-0472">Membrane</keyword>
<evidence type="ECO:0000313" key="4">
    <source>
        <dbReference type="Proteomes" id="UP000192578"/>
    </source>
</evidence>
<comment type="caution">
    <text evidence="3">The sequence shown here is derived from an EMBL/GenBank/DDBJ whole genome shotgun (WGS) entry which is preliminary data.</text>
</comment>
<dbReference type="Proteomes" id="UP000192578">
    <property type="component" value="Unassembled WGS sequence"/>
</dbReference>
<dbReference type="AlphaFoldDB" id="A0A1W0WMN2"/>
<accession>A0A1W0WMN2</accession>
<sequence>MHVMDKSEEFFEDTVDPTDNSTKAAAIRDLLTRLKTIASCFRTGFPELARSANNSAFNNDSNWWGTDYSTWNEDEGDTLIHTIVVVTMICCVGLLLVIRSSRGGSCTSCKAGDPPVGPALTGPATSASPADKSAYKAVPT</sequence>
<reference evidence="4" key="1">
    <citation type="submission" date="2017-01" db="EMBL/GenBank/DDBJ databases">
        <title>Comparative genomics of anhydrobiosis in the tardigrade Hypsibius dujardini.</title>
        <authorList>
            <person name="Yoshida Y."/>
            <person name="Koutsovoulos G."/>
            <person name="Laetsch D."/>
            <person name="Stevens L."/>
            <person name="Kumar S."/>
            <person name="Horikawa D."/>
            <person name="Ishino K."/>
            <person name="Komine S."/>
            <person name="Tomita M."/>
            <person name="Blaxter M."/>
            <person name="Arakawa K."/>
        </authorList>
    </citation>
    <scope>NUCLEOTIDE SEQUENCE [LARGE SCALE GENOMIC DNA]</scope>
    <source>
        <strain evidence="4">Z151</strain>
    </source>
</reference>
<name>A0A1W0WMN2_HYPEX</name>
<evidence type="ECO:0000256" key="2">
    <source>
        <dbReference type="SAM" id="Phobius"/>
    </source>
</evidence>
<evidence type="ECO:0000313" key="3">
    <source>
        <dbReference type="EMBL" id="OQV16458.1"/>
    </source>
</evidence>
<organism evidence="3 4">
    <name type="scientific">Hypsibius exemplaris</name>
    <name type="common">Freshwater tardigrade</name>
    <dbReference type="NCBI Taxonomy" id="2072580"/>
    <lineage>
        <taxon>Eukaryota</taxon>
        <taxon>Metazoa</taxon>
        <taxon>Ecdysozoa</taxon>
        <taxon>Tardigrada</taxon>
        <taxon>Eutardigrada</taxon>
        <taxon>Parachela</taxon>
        <taxon>Hypsibioidea</taxon>
        <taxon>Hypsibiidae</taxon>
        <taxon>Hypsibius</taxon>
    </lineage>
</organism>
<keyword evidence="4" id="KW-1185">Reference proteome</keyword>
<feature type="region of interest" description="Disordered" evidence="1">
    <location>
        <begin position="105"/>
        <end position="140"/>
    </location>
</feature>
<dbReference type="OrthoDB" id="10490099at2759"/>
<keyword evidence="2" id="KW-0812">Transmembrane</keyword>